<feature type="domain" description="HNH nuclease" evidence="1">
    <location>
        <begin position="89"/>
        <end position="133"/>
    </location>
</feature>
<dbReference type="Gene3D" id="3.30.730.10">
    <property type="entry name" value="AP2/ERF domain"/>
    <property type="match status" value="1"/>
</dbReference>
<dbReference type="Proteomes" id="UP000028668">
    <property type="component" value="Segment"/>
</dbReference>
<sequence length="199" mass="21906">MAGSGVCDVDECDKVRHSNGLCQKHARRLAKFGTTDAAKGCRGRSAEERFWSLVDVAGPDDCWLWTGGKGGTAKHVYGIFRLEAGGKTYAAHRYAYMLANGEIPDGMEVDHRHTCPKLCANPAHLRLVTSKQNKENLRGGHGRSGFRGVRFDRGKWVATVGHNGKQHYLGRFSTPEEAGEVARLKRVELFTHNDADRAG</sequence>
<organism evidence="2 3">
    <name type="scientific">Mycobacterium phage YungJamal</name>
    <dbReference type="NCBI Taxonomy" id="1505226"/>
    <lineage>
        <taxon>Viruses</taxon>
        <taxon>Duplodnaviria</taxon>
        <taxon>Heunggongvirae</taxon>
        <taxon>Uroviricota</taxon>
        <taxon>Caudoviricetes</taxon>
        <taxon>Corndogvirus</taxon>
        <taxon>Mycobacterium phage Corndog</taxon>
    </lineage>
</organism>
<evidence type="ECO:0000259" key="1">
    <source>
        <dbReference type="Pfam" id="PF13392"/>
    </source>
</evidence>
<dbReference type="InterPro" id="IPR036955">
    <property type="entry name" value="AP2/ERF_dom_sf"/>
</dbReference>
<dbReference type="EMBL" id="KJ829260">
    <property type="protein sequence ID" value="AII28296.1"/>
    <property type="molecule type" value="Genomic_DNA"/>
</dbReference>
<dbReference type="SUPFAM" id="SSF54060">
    <property type="entry name" value="His-Me finger endonucleases"/>
    <property type="match status" value="1"/>
</dbReference>
<accession>A0A076G859</accession>
<gene>
    <name evidence="2" type="primary">57</name>
    <name evidence="2" type="ORF">PBI_YUNGJAMAL_57</name>
</gene>
<name>A0A076G859_BPMCO</name>
<dbReference type="InterPro" id="IPR003615">
    <property type="entry name" value="HNH_nuc"/>
</dbReference>
<dbReference type="InterPro" id="IPR044925">
    <property type="entry name" value="His-Me_finger_sf"/>
</dbReference>
<protein>
    <recommendedName>
        <fullName evidence="1">HNH nuclease domain-containing protein</fullName>
    </recommendedName>
</protein>
<dbReference type="GO" id="GO:0003700">
    <property type="term" value="F:DNA-binding transcription factor activity"/>
    <property type="evidence" value="ECO:0007669"/>
    <property type="project" value="InterPro"/>
</dbReference>
<dbReference type="GO" id="GO:0003677">
    <property type="term" value="F:DNA binding"/>
    <property type="evidence" value="ECO:0007669"/>
    <property type="project" value="InterPro"/>
</dbReference>
<dbReference type="Pfam" id="PF13392">
    <property type="entry name" value="HNH_3"/>
    <property type="match status" value="1"/>
</dbReference>
<dbReference type="SUPFAM" id="SSF54171">
    <property type="entry name" value="DNA-binding domain"/>
    <property type="match status" value="1"/>
</dbReference>
<proteinExistence type="predicted"/>
<evidence type="ECO:0000313" key="2">
    <source>
        <dbReference type="EMBL" id="AII28296.1"/>
    </source>
</evidence>
<evidence type="ECO:0000313" key="3">
    <source>
        <dbReference type="Proteomes" id="UP000028668"/>
    </source>
</evidence>
<dbReference type="InterPro" id="IPR016177">
    <property type="entry name" value="DNA-bd_dom_sf"/>
</dbReference>
<reference evidence="2" key="1">
    <citation type="submission" date="2014-05" db="EMBL/GenBank/DDBJ databases">
        <authorList>
            <person name="Pacey E."/>
            <person name="Bowman C.A."/>
            <person name="Russell D.A."/>
            <person name="Pope W.H."/>
            <person name="Jacobs-Sera D."/>
            <person name="Hendrix R.W."/>
            <person name="Hatfull G.F."/>
        </authorList>
    </citation>
    <scope>NUCLEOTIDE SEQUENCE [LARGE SCALE GENOMIC DNA]</scope>
</reference>